<evidence type="ECO:0000256" key="5">
    <source>
        <dbReference type="ARBA" id="ARBA00022840"/>
    </source>
</evidence>
<sequence>MKLTPEQKNALKHQGNVVLEACPGSGKTRTIIAKLLRSVDNIRETPRRIACITYTNAAVYEIENRIRVFGTNGDDEYCDVSTIHAFCLNNILRYHHWRIDTYKEGFTVLPSDSEDYKDLVREIADRYGIDTFARTMFESLSRKPDGTPIVPPEIPKQAALEFWNILESKGLIDFCNIIYYSYCILRDNPSLVSNLASRFKFIFVDEFQDTSALQVEILTLIYNQGKSEFFLVGDPEQSIYSFAGAEPNLMSEFSESIGATKFSLTGNFRSSTPVVDCAETLIPRTPEMFAAGSAKAFNEIPYYEHFENNFLAITEGFIPQVEALGIPFGEVAILAPQWRELLNLARELRHFPLPIVGPGARPYKKRHLFASLAEQLCAYAEDPSPDSISPVEKDLFFLVQQITGKPNFRIFSYEGRKVIFKLFYEALRLKEEHEGARDWLLAASQSMSKILTTEELIPSSAAHLMHESTQDILSDMERNEIDLENLTLNDLGMFANPKDSIKMMTMHSAKGREFMAVAIISAIDGMIPYHNKHNLLTREKLEEGRRLFYVSITRSKRLLTISTRDDWRSPSPYISDIGMI</sequence>
<proteinExistence type="inferred from homology"/>
<feature type="binding site" evidence="12">
    <location>
        <begin position="21"/>
        <end position="28"/>
    </location>
    <ligand>
        <name>ATP</name>
        <dbReference type="ChEBI" id="CHEBI:30616"/>
    </ligand>
</feature>
<dbReference type="CDD" id="cd17932">
    <property type="entry name" value="DEXQc_UvrD"/>
    <property type="match status" value="1"/>
</dbReference>
<organism evidence="14 15">
    <name type="scientific">Gimesia maris</name>
    <dbReference type="NCBI Taxonomy" id="122"/>
    <lineage>
        <taxon>Bacteria</taxon>
        <taxon>Pseudomonadati</taxon>
        <taxon>Planctomycetota</taxon>
        <taxon>Planctomycetia</taxon>
        <taxon>Planctomycetales</taxon>
        <taxon>Planctomycetaceae</taxon>
        <taxon>Gimesia</taxon>
    </lineage>
</organism>
<evidence type="ECO:0000256" key="9">
    <source>
        <dbReference type="ARBA" id="ARBA00034808"/>
    </source>
</evidence>
<dbReference type="Pfam" id="PF13361">
    <property type="entry name" value="UvrD_C"/>
    <property type="match status" value="1"/>
</dbReference>
<keyword evidence="5 12" id="KW-0067">ATP-binding</keyword>
<dbReference type="GO" id="GO:0003677">
    <property type="term" value="F:DNA binding"/>
    <property type="evidence" value="ECO:0007669"/>
    <property type="project" value="UniProtKB-KW"/>
</dbReference>
<gene>
    <name evidence="14" type="ORF">DIT97_10345</name>
</gene>
<evidence type="ECO:0000259" key="13">
    <source>
        <dbReference type="PROSITE" id="PS51198"/>
    </source>
</evidence>
<dbReference type="Gene3D" id="3.40.50.300">
    <property type="entry name" value="P-loop containing nucleotide triphosphate hydrolases"/>
    <property type="match status" value="2"/>
</dbReference>
<dbReference type="EC" id="5.6.2.4" evidence="9"/>
<dbReference type="PANTHER" id="PTHR11070:SF2">
    <property type="entry name" value="ATP-DEPENDENT DNA HELICASE SRS2"/>
    <property type="match status" value="1"/>
</dbReference>
<dbReference type="Gene3D" id="1.10.10.160">
    <property type="match status" value="1"/>
</dbReference>
<dbReference type="EMBL" id="DQAY01000059">
    <property type="protein sequence ID" value="HCO23427.1"/>
    <property type="molecule type" value="Genomic_DNA"/>
</dbReference>
<dbReference type="Proteomes" id="UP000263642">
    <property type="component" value="Unassembled WGS sequence"/>
</dbReference>
<dbReference type="PROSITE" id="PS51198">
    <property type="entry name" value="UVRD_HELICASE_ATP_BIND"/>
    <property type="match status" value="1"/>
</dbReference>
<evidence type="ECO:0000256" key="4">
    <source>
        <dbReference type="ARBA" id="ARBA00022806"/>
    </source>
</evidence>
<name>A0A3D3R5Y0_9PLAN</name>
<dbReference type="InterPro" id="IPR014016">
    <property type="entry name" value="UvrD-like_ATP-bd"/>
</dbReference>
<evidence type="ECO:0000256" key="3">
    <source>
        <dbReference type="ARBA" id="ARBA00022801"/>
    </source>
</evidence>
<comment type="similarity">
    <text evidence="1">Belongs to the helicase family. UvrD subfamily.</text>
</comment>
<dbReference type="GO" id="GO:0005524">
    <property type="term" value="F:ATP binding"/>
    <property type="evidence" value="ECO:0007669"/>
    <property type="project" value="UniProtKB-UniRule"/>
</dbReference>
<keyword evidence="4 12" id="KW-0347">Helicase</keyword>
<dbReference type="AlphaFoldDB" id="A0A3D3R5Y0"/>
<comment type="catalytic activity">
    <reaction evidence="8">
        <text>Couples ATP hydrolysis with the unwinding of duplex DNA by translocating in the 3'-5' direction.</text>
        <dbReference type="EC" id="5.6.2.4"/>
    </reaction>
</comment>
<keyword evidence="3 12" id="KW-0378">Hydrolase</keyword>
<dbReference type="SUPFAM" id="SSF52540">
    <property type="entry name" value="P-loop containing nucleoside triphosphate hydrolases"/>
    <property type="match status" value="1"/>
</dbReference>
<dbReference type="GO" id="GO:0000725">
    <property type="term" value="P:recombinational repair"/>
    <property type="evidence" value="ECO:0007669"/>
    <property type="project" value="TreeGrafter"/>
</dbReference>
<dbReference type="InterPro" id="IPR013986">
    <property type="entry name" value="DExx_box_DNA_helicase_dom_sf"/>
</dbReference>
<dbReference type="Pfam" id="PF00580">
    <property type="entry name" value="UvrD-helicase"/>
    <property type="match status" value="1"/>
</dbReference>
<evidence type="ECO:0000256" key="12">
    <source>
        <dbReference type="PROSITE-ProRule" id="PRU00560"/>
    </source>
</evidence>
<comment type="caution">
    <text evidence="14">The sequence shown here is derived from an EMBL/GenBank/DDBJ whole genome shotgun (WGS) entry which is preliminary data.</text>
</comment>
<dbReference type="GO" id="GO:0043138">
    <property type="term" value="F:3'-5' DNA helicase activity"/>
    <property type="evidence" value="ECO:0007669"/>
    <property type="project" value="UniProtKB-EC"/>
</dbReference>
<evidence type="ECO:0000256" key="11">
    <source>
        <dbReference type="ARBA" id="ARBA00048988"/>
    </source>
</evidence>
<accession>A0A3D3R5Y0</accession>
<reference evidence="14 15" key="1">
    <citation type="journal article" date="2018" name="Nat. Biotechnol.">
        <title>A standardized bacterial taxonomy based on genome phylogeny substantially revises the tree of life.</title>
        <authorList>
            <person name="Parks D.H."/>
            <person name="Chuvochina M."/>
            <person name="Waite D.W."/>
            <person name="Rinke C."/>
            <person name="Skarshewski A."/>
            <person name="Chaumeil P.A."/>
            <person name="Hugenholtz P."/>
        </authorList>
    </citation>
    <scope>NUCLEOTIDE SEQUENCE [LARGE SCALE GENOMIC DNA]</scope>
    <source>
        <strain evidence="14">UBA9375</strain>
    </source>
</reference>
<keyword evidence="2 12" id="KW-0547">Nucleotide-binding</keyword>
<evidence type="ECO:0000256" key="6">
    <source>
        <dbReference type="ARBA" id="ARBA00023125"/>
    </source>
</evidence>
<evidence type="ECO:0000256" key="10">
    <source>
        <dbReference type="ARBA" id="ARBA00034923"/>
    </source>
</evidence>
<evidence type="ECO:0000313" key="14">
    <source>
        <dbReference type="EMBL" id="HCO23427.1"/>
    </source>
</evidence>
<feature type="domain" description="UvrD-like helicase ATP-binding" evidence="13">
    <location>
        <begin position="1"/>
        <end position="271"/>
    </location>
</feature>
<evidence type="ECO:0000256" key="1">
    <source>
        <dbReference type="ARBA" id="ARBA00009922"/>
    </source>
</evidence>
<keyword evidence="6" id="KW-0238">DNA-binding</keyword>
<dbReference type="GO" id="GO:0016887">
    <property type="term" value="F:ATP hydrolysis activity"/>
    <property type="evidence" value="ECO:0007669"/>
    <property type="project" value="RHEA"/>
</dbReference>
<evidence type="ECO:0000256" key="7">
    <source>
        <dbReference type="ARBA" id="ARBA00023235"/>
    </source>
</evidence>
<dbReference type="InterPro" id="IPR027417">
    <property type="entry name" value="P-loop_NTPase"/>
</dbReference>
<evidence type="ECO:0000256" key="8">
    <source>
        <dbReference type="ARBA" id="ARBA00034617"/>
    </source>
</evidence>
<evidence type="ECO:0000256" key="2">
    <source>
        <dbReference type="ARBA" id="ARBA00022741"/>
    </source>
</evidence>
<evidence type="ECO:0000313" key="15">
    <source>
        <dbReference type="Proteomes" id="UP000263642"/>
    </source>
</evidence>
<dbReference type="PANTHER" id="PTHR11070">
    <property type="entry name" value="UVRD / RECB / PCRA DNA HELICASE FAMILY MEMBER"/>
    <property type="match status" value="1"/>
</dbReference>
<dbReference type="Gene3D" id="1.10.486.10">
    <property type="entry name" value="PCRA, domain 4"/>
    <property type="match status" value="1"/>
</dbReference>
<dbReference type="InterPro" id="IPR014017">
    <property type="entry name" value="DNA_helicase_UvrD-like_C"/>
</dbReference>
<comment type="catalytic activity">
    <reaction evidence="11">
        <text>ATP + H2O = ADP + phosphate + H(+)</text>
        <dbReference type="Rhea" id="RHEA:13065"/>
        <dbReference type="ChEBI" id="CHEBI:15377"/>
        <dbReference type="ChEBI" id="CHEBI:15378"/>
        <dbReference type="ChEBI" id="CHEBI:30616"/>
        <dbReference type="ChEBI" id="CHEBI:43474"/>
        <dbReference type="ChEBI" id="CHEBI:456216"/>
        <dbReference type="EC" id="5.6.2.4"/>
    </reaction>
</comment>
<keyword evidence="7" id="KW-0413">Isomerase</keyword>
<dbReference type="InterPro" id="IPR000212">
    <property type="entry name" value="DNA_helicase_UvrD/REP"/>
</dbReference>
<protein>
    <recommendedName>
        <fullName evidence="9">DNA 3'-5' helicase</fullName>
        <ecNumber evidence="9">5.6.2.4</ecNumber>
    </recommendedName>
    <alternativeName>
        <fullName evidence="10">DNA 3'-5' helicase II</fullName>
    </alternativeName>
</protein>